<dbReference type="Proteomes" id="UP001054252">
    <property type="component" value="Unassembled WGS sequence"/>
</dbReference>
<dbReference type="AlphaFoldDB" id="A0AAV5JFH8"/>
<feature type="signal peptide" evidence="2">
    <location>
        <begin position="1"/>
        <end position="23"/>
    </location>
</feature>
<accession>A0AAV5JFH8</accession>
<feature type="chain" id="PRO_5044000128" evidence="2">
    <location>
        <begin position="24"/>
        <end position="75"/>
    </location>
</feature>
<comment type="caution">
    <text evidence="3">The sequence shown here is derived from an EMBL/GenBank/DDBJ whole genome shotgun (WGS) entry which is preliminary data.</text>
</comment>
<evidence type="ECO:0000256" key="2">
    <source>
        <dbReference type="SAM" id="SignalP"/>
    </source>
</evidence>
<keyword evidence="2" id="KW-0732">Signal</keyword>
<protein>
    <submittedName>
        <fullName evidence="3">Uncharacterized protein</fullName>
    </submittedName>
</protein>
<proteinExistence type="predicted"/>
<evidence type="ECO:0000256" key="1">
    <source>
        <dbReference type="SAM" id="MobiDB-lite"/>
    </source>
</evidence>
<gene>
    <name evidence="3" type="ORF">SLEP1_g21683</name>
</gene>
<evidence type="ECO:0000313" key="4">
    <source>
        <dbReference type="Proteomes" id="UP001054252"/>
    </source>
</evidence>
<name>A0AAV5JFH8_9ROSI</name>
<sequence>MQFWPKIMVVMLVMSFLMAGGEETMVVGGNSRSASLQEIKPKQEPQQRQGLRHSFGAFFSNKRKVPNASDPLHNR</sequence>
<dbReference type="EMBL" id="BPVZ01000032">
    <property type="protein sequence ID" value="GKV10292.1"/>
    <property type="molecule type" value="Genomic_DNA"/>
</dbReference>
<evidence type="ECO:0000313" key="3">
    <source>
        <dbReference type="EMBL" id="GKV10292.1"/>
    </source>
</evidence>
<keyword evidence="4" id="KW-1185">Reference proteome</keyword>
<feature type="region of interest" description="Disordered" evidence="1">
    <location>
        <begin position="32"/>
        <end position="55"/>
    </location>
</feature>
<reference evidence="3 4" key="1">
    <citation type="journal article" date="2021" name="Commun. Biol.">
        <title>The genome of Shorea leprosula (Dipterocarpaceae) highlights the ecological relevance of drought in aseasonal tropical rainforests.</title>
        <authorList>
            <person name="Ng K.K.S."/>
            <person name="Kobayashi M.J."/>
            <person name="Fawcett J.A."/>
            <person name="Hatakeyama M."/>
            <person name="Paape T."/>
            <person name="Ng C.H."/>
            <person name="Ang C.C."/>
            <person name="Tnah L.H."/>
            <person name="Lee C.T."/>
            <person name="Nishiyama T."/>
            <person name="Sese J."/>
            <person name="O'Brien M.J."/>
            <person name="Copetti D."/>
            <person name="Mohd Noor M.I."/>
            <person name="Ong R.C."/>
            <person name="Putra M."/>
            <person name="Sireger I.Z."/>
            <person name="Indrioko S."/>
            <person name="Kosugi Y."/>
            <person name="Izuno A."/>
            <person name="Isagi Y."/>
            <person name="Lee S.L."/>
            <person name="Shimizu K.K."/>
        </authorList>
    </citation>
    <scope>NUCLEOTIDE SEQUENCE [LARGE SCALE GENOMIC DNA]</scope>
    <source>
        <strain evidence="3">214</strain>
    </source>
</reference>
<organism evidence="3 4">
    <name type="scientific">Rubroshorea leprosula</name>
    <dbReference type="NCBI Taxonomy" id="152421"/>
    <lineage>
        <taxon>Eukaryota</taxon>
        <taxon>Viridiplantae</taxon>
        <taxon>Streptophyta</taxon>
        <taxon>Embryophyta</taxon>
        <taxon>Tracheophyta</taxon>
        <taxon>Spermatophyta</taxon>
        <taxon>Magnoliopsida</taxon>
        <taxon>eudicotyledons</taxon>
        <taxon>Gunneridae</taxon>
        <taxon>Pentapetalae</taxon>
        <taxon>rosids</taxon>
        <taxon>malvids</taxon>
        <taxon>Malvales</taxon>
        <taxon>Dipterocarpaceae</taxon>
        <taxon>Rubroshorea</taxon>
    </lineage>
</organism>